<gene>
    <name evidence="2" type="ORF">Defa_14370</name>
</gene>
<name>A0ABQ0E8B8_9BACT</name>
<feature type="domain" description="Integrase DNA-binding" evidence="1">
    <location>
        <begin position="3"/>
        <end position="40"/>
    </location>
</feature>
<comment type="caution">
    <text evidence="2">The sequence shown here is derived from an EMBL/GenBank/DDBJ whole genome shotgun (WGS) entry which is preliminary data.</text>
</comment>
<proteinExistence type="predicted"/>
<accession>A0ABQ0E8B8</accession>
<dbReference type="InterPro" id="IPR038488">
    <property type="entry name" value="Integrase_DNA-bd_sf"/>
</dbReference>
<reference evidence="2 3" key="1">
    <citation type="journal article" date="2025" name="Int. J. Syst. Evol. Microbiol.">
        <title>Desulfovibrio falkowii sp. nov., Porphyromonas miyakawae sp. nov., Mediterraneibacter flintii sp. nov. and Owariibacterium komagatae gen. nov., sp. nov., isolated from human faeces.</title>
        <authorList>
            <person name="Hamaguchi T."/>
            <person name="Ohara M."/>
            <person name="Hisatomi A."/>
            <person name="Sekiguchi K."/>
            <person name="Takeda J.I."/>
            <person name="Ueyama J."/>
            <person name="Ito M."/>
            <person name="Nishiwaki H."/>
            <person name="Ogi T."/>
            <person name="Hirayama M."/>
            <person name="Ohkuma M."/>
            <person name="Sakamoto M."/>
            <person name="Ohno K."/>
        </authorList>
    </citation>
    <scope>NUCLEOTIDE SEQUENCE [LARGE SCALE GENOMIC DNA]</scope>
    <source>
        <strain evidence="2 3">13CB8C</strain>
    </source>
</reference>
<keyword evidence="3" id="KW-1185">Reference proteome</keyword>
<dbReference type="Gene3D" id="3.30.160.390">
    <property type="entry name" value="Integrase, DNA-binding domain"/>
    <property type="match status" value="1"/>
</dbReference>
<dbReference type="Proteomes" id="UP001628192">
    <property type="component" value="Unassembled WGS sequence"/>
</dbReference>
<organism evidence="2 3">
    <name type="scientific">Desulfovibrio falkowii</name>
    <dbReference type="NCBI Taxonomy" id="3136602"/>
    <lineage>
        <taxon>Bacteria</taxon>
        <taxon>Pseudomonadati</taxon>
        <taxon>Thermodesulfobacteriota</taxon>
        <taxon>Desulfovibrionia</taxon>
        <taxon>Desulfovibrionales</taxon>
        <taxon>Desulfovibrionaceae</taxon>
        <taxon>Desulfovibrio</taxon>
    </lineage>
</organism>
<dbReference type="Pfam" id="PF13356">
    <property type="entry name" value="Arm-DNA-bind_3"/>
    <property type="match status" value="1"/>
</dbReference>
<protein>
    <recommendedName>
        <fullName evidence="1">Integrase DNA-binding domain-containing protein</fullName>
    </recommendedName>
</protein>
<dbReference type="EMBL" id="BAAFSG010000001">
    <property type="protein sequence ID" value="GAB1253950.1"/>
    <property type="molecule type" value="Genomic_DNA"/>
</dbReference>
<evidence type="ECO:0000259" key="1">
    <source>
        <dbReference type="Pfam" id="PF13356"/>
    </source>
</evidence>
<dbReference type="InterPro" id="IPR025166">
    <property type="entry name" value="Integrase_DNA_bind_dom"/>
</dbReference>
<evidence type="ECO:0000313" key="2">
    <source>
        <dbReference type="EMBL" id="GAB1253950.1"/>
    </source>
</evidence>
<evidence type="ECO:0000313" key="3">
    <source>
        <dbReference type="Proteomes" id="UP001628192"/>
    </source>
</evidence>
<sequence length="41" mass="4645">MPLTDTHIRSLKPDVKPLKYFDGGGLFLFIPANGSKLWRIT</sequence>